<evidence type="ECO:0000313" key="5">
    <source>
        <dbReference type="Proteomes" id="UP000567795"/>
    </source>
</evidence>
<dbReference type="Pfam" id="PF20009">
    <property type="entry name" value="GEVED"/>
    <property type="match status" value="1"/>
</dbReference>
<dbReference type="Pfam" id="PF17936">
    <property type="entry name" value="Big_6"/>
    <property type="match status" value="1"/>
</dbReference>
<evidence type="ECO:0000256" key="1">
    <source>
        <dbReference type="SAM" id="MobiDB-lite"/>
    </source>
</evidence>
<organism evidence="4 5">
    <name type="scientific">Allostreptomyces psammosilenae</name>
    <dbReference type="NCBI Taxonomy" id="1892865"/>
    <lineage>
        <taxon>Bacteria</taxon>
        <taxon>Bacillati</taxon>
        <taxon>Actinomycetota</taxon>
        <taxon>Actinomycetes</taxon>
        <taxon>Kitasatosporales</taxon>
        <taxon>Streptomycetaceae</taxon>
        <taxon>Allostreptomyces</taxon>
    </lineage>
</organism>
<reference evidence="4 5" key="1">
    <citation type="submission" date="2020-07" db="EMBL/GenBank/DDBJ databases">
        <title>Sequencing the genomes of 1000 actinobacteria strains.</title>
        <authorList>
            <person name="Klenk H.-P."/>
        </authorList>
    </citation>
    <scope>NUCLEOTIDE SEQUENCE [LARGE SCALE GENOMIC DNA]</scope>
    <source>
        <strain evidence="4 5">DSM 42178</strain>
    </source>
</reference>
<dbReference type="RefSeq" id="WP_179815125.1">
    <property type="nucleotide sequence ID" value="NZ_JACBZD010000001.1"/>
</dbReference>
<feature type="compositionally biased region" description="Gly residues" evidence="1">
    <location>
        <begin position="286"/>
        <end position="299"/>
    </location>
</feature>
<gene>
    <name evidence="4" type="ORF">FHU37_003504</name>
</gene>
<feature type="compositionally biased region" description="Low complexity" evidence="1">
    <location>
        <begin position="540"/>
        <end position="549"/>
    </location>
</feature>
<accession>A0A853A7C0</accession>
<evidence type="ECO:0008006" key="6">
    <source>
        <dbReference type="Google" id="ProtNLM"/>
    </source>
</evidence>
<sequence>MALAGAGAFVVGTSADAYQRATEWDAGTAALPSGLRVTFTESRGPDTSSLYLQPDGVLPEDTQGLLDPVDMTGAPAHTARWELDDSSTYDEWRRLGSQTLEFSRPVRDPRLHLYSGVAWSHDQGSKLVAPRLTLTGGDPDTPTLRLVSGGAGYTVTDQAIAPGTSTSGYDSADRCAAAPSADPATASTPRDPSYFCGTVELGGTLTSATFQVDAVLLRQGIGTTAEVSLRHQVAVSVDEDLGNAPAGYGDASAVISDVYLGADATADRATTVSAVPENDTATTTGTGTGSGSGGAGGAASPGDAAAEREEDDVNDAAVRYAEEAVIGEPYTMTVPVTGGSGETTLAGWIDWNGDESFAEEERATAEVPAGADSAELTWTVPNDAASGDVWSRLRIGYSAEQTGAPTGRADSGEVEDHLLEDVVVRVAAPTIDVPSHAGDASPTAALPNLSGTGLPGATVTVHEAGGTEVCRAPVAADGTWRCTPPAGTPAGDHQLYAVQISPDGAISPPSSQVVMTVGAGGSGGSGEAGGGEGDAGTGDVGDTADAGADGETGDAGETGTGEGEAPADAKGQDFVEPAPR</sequence>
<dbReference type="AlphaFoldDB" id="A0A853A7C0"/>
<evidence type="ECO:0000259" key="3">
    <source>
        <dbReference type="Pfam" id="PF20009"/>
    </source>
</evidence>
<evidence type="ECO:0000259" key="2">
    <source>
        <dbReference type="Pfam" id="PF17936"/>
    </source>
</evidence>
<dbReference type="GO" id="GO:0005975">
    <property type="term" value="P:carbohydrate metabolic process"/>
    <property type="evidence" value="ECO:0007669"/>
    <property type="project" value="UniProtKB-ARBA"/>
</dbReference>
<dbReference type="Proteomes" id="UP000567795">
    <property type="component" value="Unassembled WGS sequence"/>
</dbReference>
<dbReference type="InterPro" id="IPR045474">
    <property type="entry name" value="GEVED"/>
</dbReference>
<feature type="region of interest" description="Disordered" evidence="1">
    <location>
        <begin position="270"/>
        <end position="313"/>
    </location>
</feature>
<comment type="caution">
    <text evidence="4">The sequence shown here is derived from an EMBL/GenBank/DDBJ whole genome shotgun (WGS) entry which is preliminary data.</text>
</comment>
<dbReference type="EMBL" id="JACBZD010000001">
    <property type="protein sequence ID" value="NYI06561.1"/>
    <property type="molecule type" value="Genomic_DNA"/>
</dbReference>
<feature type="domain" description="GEVED" evidence="3">
    <location>
        <begin position="345"/>
        <end position="419"/>
    </location>
</feature>
<feature type="compositionally biased region" description="Gly residues" evidence="1">
    <location>
        <begin position="518"/>
        <end position="539"/>
    </location>
</feature>
<feature type="domain" description="Bacterial Ig" evidence="2">
    <location>
        <begin position="448"/>
        <end position="511"/>
    </location>
</feature>
<evidence type="ECO:0000313" key="4">
    <source>
        <dbReference type="EMBL" id="NYI06561.1"/>
    </source>
</evidence>
<dbReference type="InterPro" id="IPR013783">
    <property type="entry name" value="Ig-like_fold"/>
</dbReference>
<feature type="region of interest" description="Disordered" evidence="1">
    <location>
        <begin position="502"/>
        <end position="580"/>
    </location>
</feature>
<dbReference type="InterPro" id="IPR041498">
    <property type="entry name" value="Big_6"/>
</dbReference>
<name>A0A853A7C0_9ACTN</name>
<dbReference type="Gene3D" id="2.60.40.10">
    <property type="entry name" value="Immunoglobulins"/>
    <property type="match status" value="1"/>
</dbReference>
<proteinExistence type="predicted"/>
<protein>
    <recommendedName>
        <fullName evidence="6">Bacterial Ig-like domain-containing protein</fullName>
    </recommendedName>
</protein>
<keyword evidence="5" id="KW-1185">Reference proteome</keyword>